<dbReference type="EMBL" id="CAKKNE010000006">
    <property type="protein sequence ID" value="CAH0379264.1"/>
    <property type="molecule type" value="Genomic_DNA"/>
</dbReference>
<reference evidence="2" key="1">
    <citation type="submission" date="2021-11" db="EMBL/GenBank/DDBJ databases">
        <authorList>
            <consortium name="Genoscope - CEA"/>
            <person name="William W."/>
        </authorList>
    </citation>
    <scope>NUCLEOTIDE SEQUENCE</scope>
</reference>
<gene>
    <name evidence="2" type="ORF">PECAL_6P08740</name>
</gene>
<evidence type="ECO:0000313" key="2">
    <source>
        <dbReference type="EMBL" id="CAH0379264.1"/>
    </source>
</evidence>
<proteinExistence type="predicted"/>
<accession>A0A8J2T2A7</accession>
<dbReference type="OrthoDB" id="5587616at2759"/>
<evidence type="ECO:0000313" key="3">
    <source>
        <dbReference type="Proteomes" id="UP000789595"/>
    </source>
</evidence>
<evidence type="ECO:0000256" key="1">
    <source>
        <dbReference type="SAM" id="MobiDB-lite"/>
    </source>
</evidence>
<dbReference type="Proteomes" id="UP000789595">
    <property type="component" value="Unassembled WGS sequence"/>
</dbReference>
<name>A0A8J2T2A7_9STRA</name>
<organism evidence="2 3">
    <name type="scientific">Pelagomonas calceolata</name>
    <dbReference type="NCBI Taxonomy" id="35677"/>
    <lineage>
        <taxon>Eukaryota</taxon>
        <taxon>Sar</taxon>
        <taxon>Stramenopiles</taxon>
        <taxon>Ochrophyta</taxon>
        <taxon>Pelagophyceae</taxon>
        <taxon>Pelagomonadales</taxon>
        <taxon>Pelagomonadaceae</taxon>
        <taxon>Pelagomonas</taxon>
    </lineage>
</organism>
<evidence type="ECO:0008006" key="4">
    <source>
        <dbReference type="Google" id="ProtNLM"/>
    </source>
</evidence>
<feature type="compositionally biased region" description="Acidic residues" evidence="1">
    <location>
        <begin position="94"/>
        <end position="107"/>
    </location>
</feature>
<dbReference type="AlphaFoldDB" id="A0A8J2T2A7"/>
<keyword evidence="3" id="KW-1185">Reference proteome</keyword>
<protein>
    <recommendedName>
        <fullName evidence="4">Tetratricopeptide SHNi-TPR domain-containing protein</fullName>
    </recommendedName>
</protein>
<sequence length="280" mass="28980">MASTPSPLSDPRYRAGVRLRRGGRFEAAANLLAEVLTLATEGAPDERQLDPALAPLYYEYGVALVGVAREAAAAEEDAEAAPSPKRRRLAGEAGGEEDADADDEENADDAAVAWQLVDQARCLFLEAGDRAAAARCAEQLAGLAVDQRKWADAVAEFSLGVEFYDAAADLDIEDRVHHLSCVAGLAAALGAHFAESPAADVAVNVDGRPEVVVAAAEVADRCAAHARDAERGLNALLGELAAARATLDAARKRDLCALAVEVSHAKEVATGLAAPAPAPG</sequence>
<comment type="caution">
    <text evidence="2">The sequence shown here is derived from an EMBL/GenBank/DDBJ whole genome shotgun (WGS) entry which is preliminary data.</text>
</comment>
<feature type="region of interest" description="Disordered" evidence="1">
    <location>
        <begin position="74"/>
        <end position="107"/>
    </location>
</feature>